<dbReference type="InterPro" id="IPR036188">
    <property type="entry name" value="FAD/NAD-bd_sf"/>
</dbReference>
<name>A0A9P4TAG6_CURKU</name>
<dbReference type="EMBL" id="SWKU01000019">
    <property type="protein sequence ID" value="KAF2998560.1"/>
    <property type="molecule type" value="Genomic_DNA"/>
</dbReference>
<sequence length="531" mass="56905">MGALLSSLRATYQSIVSALALLQDLSTEFNRALHRASESPGVPTPNSEVPYWLSSPPFPELVNASSPSLCEVADVAIIGSGIAGAAIARSLLHIEPFGTGAANKVVVFEARQLCSGATGRNGGHIKVAPYEVFARYSNAYGKERAVALVRFQLRHLQALIDVCRHEKIDIAEAREVETVDLFLDGGAFDKAIDDVKEMKKWLPEVEINIWDKDQAQQKFGVNSSVVGVLSYQAGAIWAYRFVASIWDGLLKRFPSQLSIETNTPVESISLSKSGPIGFPYAVRTSRGIVYTRHVVHATNAFASYLVPGLRDKIVGAKAHMSSQRPGQQFPDLAGARSWSVVCGGAFDYVTQRPPSSGGAQGDLMIGGGFMRSLKQGIDQVGLYDDGGSLDALTVAHIAGIFPSIFSPKWGEGASLKQVWPGIIALTGDSLPFVGRLDTRFTGRKVQGLEEGANDTNSYGEWIAAGWSGEGMVWAWLAGTALGIMIAGKESEELAEVAGRPGGTLDSWLPKELLASAKRLRSADISRLASQL</sequence>
<comment type="caution">
    <text evidence="2">The sequence shown here is derived from an EMBL/GenBank/DDBJ whole genome shotgun (WGS) entry which is preliminary data.</text>
</comment>
<dbReference type="SUPFAM" id="SSF51905">
    <property type="entry name" value="FAD/NAD(P)-binding domain"/>
    <property type="match status" value="1"/>
</dbReference>
<dbReference type="PANTHER" id="PTHR13847">
    <property type="entry name" value="SARCOSINE DEHYDROGENASE-RELATED"/>
    <property type="match status" value="1"/>
</dbReference>
<dbReference type="Proteomes" id="UP000801428">
    <property type="component" value="Unassembled WGS sequence"/>
</dbReference>
<dbReference type="Gene3D" id="3.30.9.10">
    <property type="entry name" value="D-Amino Acid Oxidase, subunit A, domain 2"/>
    <property type="match status" value="1"/>
</dbReference>
<feature type="domain" description="FAD dependent oxidoreductase" evidence="1">
    <location>
        <begin position="74"/>
        <end position="480"/>
    </location>
</feature>
<dbReference type="AlphaFoldDB" id="A0A9P4TAG6"/>
<dbReference type="GO" id="GO:0005737">
    <property type="term" value="C:cytoplasm"/>
    <property type="evidence" value="ECO:0007669"/>
    <property type="project" value="TreeGrafter"/>
</dbReference>
<evidence type="ECO:0000259" key="1">
    <source>
        <dbReference type="Pfam" id="PF01266"/>
    </source>
</evidence>
<dbReference type="Gene3D" id="3.50.50.60">
    <property type="entry name" value="FAD/NAD(P)-binding domain"/>
    <property type="match status" value="1"/>
</dbReference>
<organism evidence="2 3">
    <name type="scientific">Curvularia kusanoi</name>
    <name type="common">Cochliobolus kusanoi</name>
    <dbReference type="NCBI Taxonomy" id="90978"/>
    <lineage>
        <taxon>Eukaryota</taxon>
        <taxon>Fungi</taxon>
        <taxon>Dikarya</taxon>
        <taxon>Ascomycota</taxon>
        <taxon>Pezizomycotina</taxon>
        <taxon>Dothideomycetes</taxon>
        <taxon>Pleosporomycetidae</taxon>
        <taxon>Pleosporales</taxon>
        <taxon>Pleosporineae</taxon>
        <taxon>Pleosporaceae</taxon>
        <taxon>Curvularia</taxon>
    </lineage>
</organism>
<evidence type="ECO:0000313" key="3">
    <source>
        <dbReference type="Proteomes" id="UP000801428"/>
    </source>
</evidence>
<evidence type="ECO:0000313" key="2">
    <source>
        <dbReference type="EMBL" id="KAF2998560.1"/>
    </source>
</evidence>
<keyword evidence="3" id="KW-1185">Reference proteome</keyword>
<protein>
    <recommendedName>
        <fullName evidence="1">FAD dependent oxidoreductase domain-containing protein</fullName>
    </recommendedName>
</protein>
<dbReference type="OrthoDB" id="429143at2759"/>
<gene>
    <name evidence="2" type="ORF">E8E13_005588</name>
</gene>
<accession>A0A9P4TAG6</accession>
<dbReference type="Pfam" id="PF01266">
    <property type="entry name" value="DAO"/>
    <property type="match status" value="1"/>
</dbReference>
<dbReference type="PANTHER" id="PTHR13847:SF213">
    <property type="entry name" value="DEPENDENT OXIDOREDUCTASE, PUTATIVE-RELATED"/>
    <property type="match status" value="1"/>
</dbReference>
<reference evidence="2" key="1">
    <citation type="submission" date="2019-04" db="EMBL/GenBank/DDBJ databases">
        <title>Sequencing of skin fungus with MAO and IRED activity.</title>
        <authorList>
            <person name="Marsaioli A.J."/>
            <person name="Bonatto J.M.C."/>
            <person name="Reis Junior O."/>
        </authorList>
    </citation>
    <scope>NUCLEOTIDE SEQUENCE</scope>
    <source>
        <strain evidence="2">30M1</strain>
    </source>
</reference>
<dbReference type="InterPro" id="IPR006076">
    <property type="entry name" value="FAD-dep_OxRdtase"/>
</dbReference>
<proteinExistence type="predicted"/>